<feature type="region of interest" description="Disordered" evidence="16">
    <location>
        <begin position="631"/>
        <end position="661"/>
    </location>
</feature>
<keyword evidence="14 17" id="KW-0472">Membrane</keyword>
<evidence type="ECO:0000256" key="1">
    <source>
        <dbReference type="ARBA" id="ARBA00000900"/>
    </source>
</evidence>
<dbReference type="AlphaFoldDB" id="A0A9P6R4H4"/>
<evidence type="ECO:0000256" key="14">
    <source>
        <dbReference type="ARBA" id="ARBA00023136"/>
    </source>
</evidence>
<dbReference type="EMBL" id="JAAAIN010000893">
    <property type="protein sequence ID" value="KAG0310039.1"/>
    <property type="molecule type" value="Genomic_DNA"/>
</dbReference>
<keyword evidence="20" id="KW-1185">Reference proteome</keyword>
<dbReference type="PANTHER" id="PTHR22763">
    <property type="entry name" value="RING ZINC FINGER PROTEIN"/>
    <property type="match status" value="1"/>
</dbReference>
<dbReference type="InterPro" id="IPR057992">
    <property type="entry name" value="TPR_SYVN1_N"/>
</dbReference>
<feature type="transmembrane region" description="Helical" evidence="17">
    <location>
        <begin position="211"/>
        <end position="240"/>
    </location>
</feature>
<protein>
    <recommendedName>
        <fullName evidence="5">RING-type E3 ubiquitin transferase</fullName>
        <ecNumber evidence="5">2.3.2.27</ecNumber>
    </recommendedName>
</protein>
<dbReference type="GO" id="GO:0043161">
    <property type="term" value="P:proteasome-mediated ubiquitin-dependent protein catabolic process"/>
    <property type="evidence" value="ECO:0007669"/>
    <property type="project" value="TreeGrafter"/>
</dbReference>
<evidence type="ECO:0000256" key="10">
    <source>
        <dbReference type="ARBA" id="ARBA00022786"/>
    </source>
</evidence>
<dbReference type="InterPro" id="IPR058051">
    <property type="entry name" value="Znf_RING_synoviolin"/>
</dbReference>
<dbReference type="CDD" id="cd16479">
    <property type="entry name" value="RING-H2_synoviolin"/>
    <property type="match status" value="1"/>
</dbReference>
<dbReference type="EC" id="2.3.2.27" evidence="5"/>
<name>A0A9P6R4H4_9FUNG</name>
<feature type="compositionally biased region" description="Low complexity" evidence="16">
    <location>
        <begin position="683"/>
        <end position="696"/>
    </location>
</feature>
<keyword evidence="6" id="KW-0808">Transferase</keyword>
<evidence type="ECO:0000256" key="6">
    <source>
        <dbReference type="ARBA" id="ARBA00022679"/>
    </source>
</evidence>
<feature type="compositionally biased region" description="Gly residues" evidence="16">
    <location>
        <begin position="416"/>
        <end position="428"/>
    </location>
</feature>
<evidence type="ECO:0000313" key="19">
    <source>
        <dbReference type="EMBL" id="KAG0310039.1"/>
    </source>
</evidence>
<comment type="similarity">
    <text evidence="4">Belongs to the HRD1 family.</text>
</comment>
<evidence type="ECO:0000256" key="12">
    <source>
        <dbReference type="ARBA" id="ARBA00022833"/>
    </source>
</evidence>
<dbReference type="Pfam" id="PF25563">
    <property type="entry name" value="TPR_SYVN1_N"/>
    <property type="match status" value="1"/>
</dbReference>
<organism evidence="19 20">
    <name type="scientific">Linnemannia gamsii</name>
    <dbReference type="NCBI Taxonomy" id="64522"/>
    <lineage>
        <taxon>Eukaryota</taxon>
        <taxon>Fungi</taxon>
        <taxon>Fungi incertae sedis</taxon>
        <taxon>Mucoromycota</taxon>
        <taxon>Mortierellomycotina</taxon>
        <taxon>Mortierellomycetes</taxon>
        <taxon>Mortierellales</taxon>
        <taxon>Mortierellaceae</taxon>
        <taxon>Linnemannia</taxon>
    </lineage>
</organism>
<gene>
    <name evidence="19" type="primary">HRD1</name>
    <name evidence="19" type="ORF">BGZ97_012841</name>
</gene>
<dbReference type="OrthoDB" id="7759664at2759"/>
<feature type="region of interest" description="Disordered" evidence="16">
    <location>
        <begin position="552"/>
        <end position="582"/>
    </location>
</feature>
<feature type="transmembrane region" description="Helical" evidence="17">
    <location>
        <begin position="44"/>
        <end position="65"/>
    </location>
</feature>
<evidence type="ECO:0000256" key="9">
    <source>
        <dbReference type="ARBA" id="ARBA00022771"/>
    </source>
</evidence>
<keyword evidence="10" id="KW-0833">Ubl conjugation pathway</keyword>
<dbReference type="InterPro" id="IPR050731">
    <property type="entry name" value="HRD1_E3_ubiq-ligases"/>
</dbReference>
<dbReference type="SUPFAM" id="SSF57850">
    <property type="entry name" value="RING/U-box"/>
    <property type="match status" value="1"/>
</dbReference>
<feature type="compositionally biased region" description="Acidic residues" evidence="16">
    <location>
        <begin position="727"/>
        <end position="741"/>
    </location>
</feature>
<feature type="transmembrane region" description="Helical" evidence="17">
    <location>
        <begin position="141"/>
        <end position="160"/>
    </location>
</feature>
<comment type="caution">
    <text evidence="19">The sequence shown here is derived from an EMBL/GenBank/DDBJ whole genome shotgun (WGS) entry which is preliminary data.</text>
</comment>
<dbReference type="InterPro" id="IPR001841">
    <property type="entry name" value="Znf_RING"/>
</dbReference>
<reference evidence="19" key="1">
    <citation type="journal article" date="2020" name="Fungal Divers.">
        <title>Resolving the Mortierellaceae phylogeny through synthesis of multi-gene phylogenetics and phylogenomics.</title>
        <authorList>
            <person name="Vandepol N."/>
            <person name="Liber J."/>
            <person name="Desiro A."/>
            <person name="Na H."/>
            <person name="Kennedy M."/>
            <person name="Barry K."/>
            <person name="Grigoriev I.V."/>
            <person name="Miller A.N."/>
            <person name="O'Donnell K."/>
            <person name="Stajich J.E."/>
            <person name="Bonito G."/>
        </authorList>
    </citation>
    <scope>NUCLEOTIDE SEQUENCE</scope>
    <source>
        <strain evidence="19">NVP60</strain>
    </source>
</reference>
<keyword evidence="13 17" id="KW-1133">Transmembrane helix</keyword>
<evidence type="ECO:0000256" key="7">
    <source>
        <dbReference type="ARBA" id="ARBA00022692"/>
    </source>
</evidence>
<dbReference type="GO" id="GO:0061630">
    <property type="term" value="F:ubiquitin protein ligase activity"/>
    <property type="evidence" value="ECO:0007669"/>
    <property type="project" value="UniProtKB-EC"/>
</dbReference>
<evidence type="ECO:0000256" key="5">
    <source>
        <dbReference type="ARBA" id="ARBA00012483"/>
    </source>
</evidence>
<dbReference type="Proteomes" id="UP000823405">
    <property type="component" value="Unassembled WGS sequence"/>
</dbReference>
<feature type="compositionally biased region" description="Polar residues" evidence="16">
    <location>
        <begin position="631"/>
        <end position="649"/>
    </location>
</feature>
<feature type="transmembrane region" description="Helical" evidence="17">
    <location>
        <begin position="101"/>
        <end position="120"/>
    </location>
</feature>
<feature type="region of interest" description="Disordered" evidence="16">
    <location>
        <begin position="371"/>
        <end position="433"/>
    </location>
</feature>
<evidence type="ECO:0000256" key="2">
    <source>
        <dbReference type="ARBA" id="ARBA00004477"/>
    </source>
</evidence>
<dbReference type="PANTHER" id="PTHR22763:SF184">
    <property type="entry name" value="E3 UBIQUITIN-PROTEIN LIGASE SYNOVIOLIN"/>
    <property type="match status" value="1"/>
</dbReference>
<dbReference type="GO" id="GO:0036503">
    <property type="term" value="P:ERAD pathway"/>
    <property type="evidence" value="ECO:0007669"/>
    <property type="project" value="TreeGrafter"/>
</dbReference>
<dbReference type="GO" id="GO:0008270">
    <property type="term" value="F:zinc ion binding"/>
    <property type="evidence" value="ECO:0007669"/>
    <property type="project" value="UniProtKB-KW"/>
</dbReference>
<evidence type="ECO:0000256" key="15">
    <source>
        <dbReference type="PROSITE-ProRule" id="PRU00175"/>
    </source>
</evidence>
<evidence type="ECO:0000256" key="8">
    <source>
        <dbReference type="ARBA" id="ARBA00022723"/>
    </source>
</evidence>
<keyword evidence="11" id="KW-0256">Endoplasmic reticulum</keyword>
<evidence type="ECO:0000256" key="16">
    <source>
        <dbReference type="SAM" id="MobiDB-lite"/>
    </source>
</evidence>
<feature type="domain" description="RING-type" evidence="18">
    <location>
        <begin position="292"/>
        <end position="361"/>
    </location>
</feature>
<keyword evidence="9 15" id="KW-0863">Zinc-finger</keyword>
<keyword evidence="7 17" id="KW-0812">Transmembrane</keyword>
<evidence type="ECO:0000256" key="4">
    <source>
        <dbReference type="ARBA" id="ARBA00010089"/>
    </source>
</evidence>
<keyword evidence="8" id="KW-0479">Metal-binding</keyword>
<comment type="subcellular location">
    <subcellularLocation>
        <location evidence="2">Endoplasmic reticulum membrane</location>
        <topology evidence="2">Multi-pass membrane protein</topology>
    </subcellularLocation>
</comment>
<evidence type="ECO:0000256" key="17">
    <source>
        <dbReference type="SAM" id="Phobius"/>
    </source>
</evidence>
<evidence type="ECO:0000256" key="11">
    <source>
        <dbReference type="ARBA" id="ARBA00022824"/>
    </source>
</evidence>
<feature type="compositionally biased region" description="Low complexity" evidence="16">
    <location>
        <begin position="566"/>
        <end position="581"/>
    </location>
</feature>
<dbReference type="PROSITE" id="PS50089">
    <property type="entry name" value="ZF_RING_2"/>
    <property type="match status" value="1"/>
</dbReference>
<feature type="compositionally biased region" description="Low complexity" evidence="16">
    <location>
        <begin position="404"/>
        <end position="415"/>
    </location>
</feature>
<proteinExistence type="inferred from homology"/>
<comment type="catalytic activity">
    <reaction evidence="1">
        <text>S-ubiquitinyl-[E2 ubiquitin-conjugating enzyme]-L-cysteine + [acceptor protein]-L-lysine = [E2 ubiquitin-conjugating enzyme]-L-cysteine + N(6)-ubiquitinyl-[acceptor protein]-L-lysine.</text>
        <dbReference type="EC" id="2.3.2.27"/>
    </reaction>
</comment>
<feature type="region of interest" description="Disordered" evidence="16">
    <location>
        <begin position="675"/>
        <end position="763"/>
    </location>
</feature>
<evidence type="ECO:0000256" key="3">
    <source>
        <dbReference type="ARBA" id="ARBA00004906"/>
    </source>
</evidence>
<dbReference type="GO" id="GO:0005789">
    <property type="term" value="C:endoplasmic reticulum membrane"/>
    <property type="evidence" value="ECO:0007669"/>
    <property type="project" value="UniProtKB-SubCell"/>
</dbReference>
<evidence type="ECO:0000259" key="18">
    <source>
        <dbReference type="PROSITE" id="PS50089"/>
    </source>
</evidence>
<feature type="compositionally biased region" description="Basic and acidic residues" evidence="16">
    <location>
        <begin position="704"/>
        <end position="716"/>
    </location>
</feature>
<sequence length="763" mass="81599">MARLAVYGAISTILAGGVIANAFAQRSNFYSACIYLYKSNACMMIILNLGLFLTIIAGQLVLMIFFGKLRALEVEHLYERAWYAVTETCLAMTIFKDEFDTRFVVMFTLLLFLKVFHWLCQDRVDSMEQSPEIPLSFHVRMVTIMTILVSLDILLVLHAIDLVAVRGPNMMIMFGFEYTLLATSLMASFGKYVLHTIDMRREDPWENKSMLLFYLDLVADFIKLVTYLMFFTVILVNYGLPLHIIRDVYMTMRSFIQKCKDLIQYRKATRNMNERYPDASRAELAALSDPICIICREEMVGQHGNTLAGAGADGPQAAVGAGARPAGSNTNVPKKLPCGHIFHFHCLKSWLERQQSCPTCRRLVLDPPTPAPTPNPVVPGDQAAGGAAAGAAAPAPAPAPAIPPEGGQAAAAATGTGTGTGTGAGTGAPGATPMTHPGFIPSYTIPNVAHPIPGFIPLFPVGQAATPTSGLQAQGRSEAAGTPTPLQGSATADQIPLTPLDALSDDQLKYLEENTRRGLQERLRVLQAVESQIAESVSVLNRVLGALPPVGTPFQSETVDPPSPTMPSTSNSSAPSAGPNGTARNWVFGSTIGPVLNTNSPVGLQPLARGIANGASPNGCVNGAVNGNSNADVSVPSTTEPKTTVTVSQPEIIPPTTALPFPMSSSVAAVALNGGHEHEGEAAESMTTTTTAATTADNSKGKGRKSDADLEQDLMKESYPSYREQEPADIEDSADDDDDEDSKFSPQEMVRRRWAQSDLPSSE</sequence>
<dbReference type="Pfam" id="PF13639">
    <property type="entry name" value="zf-RING_2"/>
    <property type="match status" value="1"/>
</dbReference>
<evidence type="ECO:0000256" key="13">
    <source>
        <dbReference type="ARBA" id="ARBA00022989"/>
    </source>
</evidence>
<dbReference type="Gene3D" id="3.30.40.10">
    <property type="entry name" value="Zinc/RING finger domain, C3HC4 (zinc finger)"/>
    <property type="match status" value="1"/>
</dbReference>
<accession>A0A9P6R4H4</accession>
<comment type="pathway">
    <text evidence="3">Protein modification; protein ubiquitination.</text>
</comment>
<dbReference type="SMART" id="SM00184">
    <property type="entry name" value="RING"/>
    <property type="match status" value="1"/>
</dbReference>
<evidence type="ECO:0000313" key="20">
    <source>
        <dbReference type="Proteomes" id="UP000823405"/>
    </source>
</evidence>
<keyword evidence="12" id="KW-0862">Zinc</keyword>
<feature type="transmembrane region" description="Helical" evidence="17">
    <location>
        <begin position="172"/>
        <end position="190"/>
    </location>
</feature>
<feature type="compositionally biased region" description="Low complexity" evidence="16">
    <location>
        <begin position="384"/>
        <end position="394"/>
    </location>
</feature>
<feature type="region of interest" description="Disordered" evidence="16">
    <location>
        <begin position="467"/>
        <end position="495"/>
    </location>
</feature>
<dbReference type="InterPro" id="IPR013083">
    <property type="entry name" value="Znf_RING/FYVE/PHD"/>
</dbReference>